<dbReference type="AlphaFoldDB" id="A0A0G1X5Y5"/>
<dbReference type="PROSITE" id="PS51201">
    <property type="entry name" value="RCK_N"/>
    <property type="match status" value="1"/>
</dbReference>
<feature type="transmembrane region" description="Helical" evidence="7">
    <location>
        <begin position="29"/>
        <end position="47"/>
    </location>
</feature>
<dbReference type="GO" id="GO:0006813">
    <property type="term" value="P:potassium ion transport"/>
    <property type="evidence" value="ECO:0007669"/>
    <property type="project" value="InterPro"/>
</dbReference>
<dbReference type="PANTHER" id="PTHR42751:SF3">
    <property type="entry name" value="SODIUM_GLUTAMATE SYMPORTER"/>
    <property type="match status" value="1"/>
</dbReference>
<feature type="transmembrane region" description="Helical" evidence="7">
    <location>
        <begin position="263"/>
        <end position="282"/>
    </location>
</feature>
<evidence type="ECO:0000256" key="3">
    <source>
        <dbReference type="ARBA" id="ARBA00022448"/>
    </source>
</evidence>
<protein>
    <submittedName>
        <fullName evidence="9">Transporter, CPA2 family</fullName>
    </submittedName>
</protein>
<feature type="transmembrane region" description="Helical" evidence="7">
    <location>
        <begin position="89"/>
        <end position="108"/>
    </location>
</feature>
<dbReference type="InterPro" id="IPR038770">
    <property type="entry name" value="Na+/solute_symporter_sf"/>
</dbReference>
<dbReference type="Proteomes" id="UP000034913">
    <property type="component" value="Unassembled WGS sequence"/>
</dbReference>
<comment type="caution">
    <text evidence="9">The sequence shown here is derived from an EMBL/GenBank/DDBJ whole genome shotgun (WGS) entry which is preliminary data.</text>
</comment>
<evidence type="ECO:0000256" key="2">
    <source>
        <dbReference type="ARBA" id="ARBA00005551"/>
    </source>
</evidence>
<dbReference type="InterPro" id="IPR036291">
    <property type="entry name" value="NAD(P)-bd_dom_sf"/>
</dbReference>
<dbReference type="GO" id="GO:1902600">
    <property type="term" value="P:proton transmembrane transport"/>
    <property type="evidence" value="ECO:0007669"/>
    <property type="project" value="InterPro"/>
</dbReference>
<dbReference type="SUPFAM" id="SSF51735">
    <property type="entry name" value="NAD(P)-binding Rossmann-fold domains"/>
    <property type="match status" value="1"/>
</dbReference>
<evidence type="ECO:0000259" key="8">
    <source>
        <dbReference type="PROSITE" id="PS51201"/>
    </source>
</evidence>
<feature type="transmembrane region" description="Helical" evidence="7">
    <location>
        <begin position="352"/>
        <end position="372"/>
    </location>
</feature>
<feature type="transmembrane region" description="Helical" evidence="7">
    <location>
        <begin position="59"/>
        <end position="77"/>
    </location>
</feature>
<dbReference type="InterPro" id="IPR006153">
    <property type="entry name" value="Cation/H_exchanger_TM"/>
</dbReference>
<evidence type="ECO:0000256" key="7">
    <source>
        <dbReference type="SAM" id="Phobius"/>
    </source>
</evidence>
<dbReference type="Pfam" id="PF02254">
    <property type="entry name" value="TrkA_N"/>
    <property type="match status" value="1"/>
</dbReference>
<dbReference type="GO" id="GO:0015297">
    <property type="term" value="F:antiporter activity"/>
    <property type="evidence" value="ECO:0007669"/>
    <property type="project" value="InterPro"/>
</dbReference>
<dbReference type="Gene3D" id="3.40.50.720">
    <property type="entry name" value="NAD(P)-binding Rossmann-like Domain"/>
    <property type="match status" value="1"/>
</dbReference>
<sequence>MDVFSELSLVILLATGVSLLMRVLRQPLIVGHILTGLIAGPYFLNILKAQETLEVLSKLGITALLFIVGLSLSPLIIREVGKVSLITGLGQIIFTSLFGYLILTALGFNTVTSVYLAVALTFSSTIIILKLLTDKGDAEKLYGKIAIGFLLVQDIVAALILVLIPPLAQAQAGQIAGIAVQTLTIGLGTTVVLFLFSRFFLSKLSAYLARSTELLFLFSIAWGMGLATVFRTLGFSLEIGALLAGITLSATPYSQEVASRVKPIRDLFIVLFFILLGSQLQLGGDASYLMPTIILSLFVIVGNPFIVFVLMNLLGHTRRNSFRAGLTVAQISEFSLILVALGQQVGHLNSTAVTITTLVGMATIAISTYLIIYEEKIYPRIKGWLRYFEIRRVAPPKTKLQEKYDTILFGFHRVGQDFVEAFKDLKRNFLVVDFDPDSIKILEKAGIRYRYGDADDAEFLDELNLGRVGLIVSTVPDLETNLLIAEKAKKKNPAGVVIVVSHTAQEAKELYQAGATYVIMPHYLGAQTAAKLIVEHDTKEKMWEPLREKHLKYLEKRTI</sequence>
<keyword evidence="4 7" id="KW-0812">Transmembrane</keyword>
<evidence type="ECO:0000313" key="10">
    <source>
        <dbReference type="Proteomes" id="UP000034913"/>
    </source>
</evidence>
<feature type="domain" description="RCK N-terminal" evidence="8">
    <location>
        <begin position="403"/>
        <end position="520"/>
    </location>
</feature>
<organism evidence="9 10">
    <name type="scientific">candidate division Kazan bacterium GW2011_GWB1_52_7</name>
    <dbReference type="NCBI Taxonomy" id="1620414"/>
    <lineage>
        <taxon>Bacteria</taxon>
        <taxon>Bacteria division Kazan-3B-28</taxon>
    </lineage>
</organism>
<feature type="transmembrane region" description="Helical" evidence="7">
    <location>
        <begin position="326"/>
        <end position="346"/>
    </location>
</feature>
<proteinExistence type="inferred from homology"/>
<evidence type="ECO:0000256" key="6">
    <source>
        <dbReference type="ARBA" id="ARBA00023136"/>
    </source>
</evidence>
<dbReference type="EMBL" id="LCRB01000014">
    <property type="protein sequence ID" value="KKW26225.1"/>
    <property type="molecule type" value="Genomic_DNA"/>
</dbReference>
<name>A0A0G1X5Y5_UNCK3</name>
<keyword evidence="6 7" id="KW-0472">Membrane</keyword>
<dbReference type="Gene3D" id="1.20.1530.20">
    <property type="match status" value="1"/>
</dbReference>
<dbReference type="GO" id="GO:0016020">
    <property type="term" value="C:membrane"/>
    <property type="evidence" value="ECO:0007669"/>
    <property type="project" value="UniProtKB-SubCell"/>
</dbReference>
<feature type="transmembrane region" description="Helical" evidence="7">
    <location>
        <begin position="145"/>
        <end position="168"/>
    </location>
</feature>
<evidence type="ECO:0000256" key="4">
    <source>
        <dbReference type="ARBA" id="ARBA00022692"/>
    </source>
</evidence>
<feature type="transmembrane region" description="Helical" evidence="7">
    <location>
        <begin position="233"/>
        <end position="251"/>
    </location>
</feature>
<keyword evidence="3" id="KW-0813">Transport</keyword>
<keyword evidence="5 7" id="KW-1133">Transmembrane helix</keyword>
<feature type="transmembrane region" description="Helical" evidence="7">
    <location>
        <begin position="6"/>
        <end position="24"/>
    </location>
</feature>
<comment type="subcellular location">
    <subcellularLocation>
        <location evidence="1">Membrane</location>
        <topology evidence="1">Multi-pass membrane protein</topology>
    </subcellularLocation>
</comment>
<feature type="transmembrane region" description="Helical" evidence="7">
    <location>
        <begin position="114"/>
        <end position="133"/>
    </location>
</feature>
<reference evidence="9 10" key="1">
    <citation type="journal article" date="2015" name="Nature">
        <title>rRNA introns, odd ribosomes, and small enigmatic genomes across a large radiation of phyla.</title>
        <authorList>
            <person name="Brown C.T."/>
            <person name="Hug L.A."/>
            <person name="Thomas B.C."/>
            <person name="Sharon I."/>
            <person name="Castelle C.J."/>
            <person name="Singh A."/>
            <person name="Wilkins M.J."/>
            <person name="Williams K.H."/>
            <person name="Banfield J.F."/>
        </authorList>
    </citation>
    <scope>NUCLEOTIDE SEQUENCE [LARGE SCALE GENOMIC DNA]</scope>
</reference>
<dbReference type="InterPro" id="IPR003148">
    <property type="entry name" value="RCK_N"/>
</dbReference>
<evidence type="ECO:0000256" key="5">
    <source>
        <dbReference type="ARBA" id="ARBA00022989"/>
    </source>
</evidence>
<dbReference type="Pfam" id="PF00999">
    <property type="entry name" value="Na_H_Exchanger"/>
    <property type="match status" value="1"/>
</dbReference>
<accession>A0A0G1X5Y5</accession>
<dbReference type="PANTHER" id="PTHR42751">
    <property type="entry name" value="SODIUM/HYDROGEN EXCHANGER FAMILY/TRKA DOMAIN PROTEIN"/>
    <property type="match status" value="1"/>
</dbReference>
<evidence type="ECO:0000256" key="1">
    <source>
        <dbReference type="ARBA" id="ARBA00004141"/>
    </source>
</evidence>
<gene>
    <name evidence="9" type="ORF">VF00_C0014G0003</name>
</gene>
<feature type="transmembrane region" description="Helical" evidence="7">
    <location>
        <begin position="208"/>
        <end position="227"/>
    </location>
</feature>
<feature type="transmembrane region" description="Helical" evidence="7">
    <location>
        <begin position="174"/>
        <end position="196"/>
    </location>
</feature>
<feature type="transmembrane region" description="Helical" evidence="7">
    <location>
        <begin position="288"/>
        <end position="314"/>
    </location>
</feature>
<comment type="similarity">
    <text evidence="2">Belongs to the monovalent cation:proton antiporter 2 (CPA2) transporter (TC 2.A.37) family.</text>
</comment>
<evidence type="ECO:0000313" key="9">
    <source>
        <dbReference type="EMBL" id="KKW26225.1"/>
    </source>
</evidence>